<evidence type="ECO:0000256" key="1">
    <source>
        <dbReference type="ARBA" id="ARBA00004127"/>
    </source>
</evidence>
<feature type="compositionally biased region" description="Polar residues" evidence="6">
    <location>
        <begin position="215"/>
        <end position="236"/>
    </location>
</feature>
<protein>
    <recommendedName>
        <fullName evidence="8">Transmembrane protein 135 N-terminal domain-containing protein</fullName>
    </recommendedName>
</protein>
<feature type="compositionally biased region" description="Acidic residues" evidence="6">
    <location>
        <begin position="271"/>
        <end position="281"/>
    </location>
</feature>
<dbReference type="Pfam" id="PF15982">
    <property type="entry name" value="TMEM135_C_rich"/>
    <property type="match status" value="1"/>
</dbReference>
<evidence type="ECO:0000313" key="10">
    <source>
        <dbReference type="Proteomes" id="UP000319731"/>
    </source>
</evidence>
<feature type="region of interest" description="Disordered" evidence="6">
    <location>
        <begin position="209"/>
        <end position="325"/>
    </location>
</feature>
<evidence type="ECO:0000256" key="7">
    <source>
        <dbReference type="SAM" id="Phobius"/>
    </source>
</evidence>
<name>A0A507BXE7_9FUNG</name>
<dbReference type="InterPro" id="IPR031926">
    <property type="entry name" value="TMEM135_N"/>
</dbReference>
<dbReference type="InterPro" id="IPR026749">
    <property type="entry name" value="Tmem135"/>
</dbReference>
<organism evidence="9 10">
    <name type="scientific">Synchytrium microbalum</name>
    <dbReference type="NCBI Taxonomy" id="1806994"/>
    <lineage>
        <taxon>Eukaryota</taxon>
        <taxon>Fungi</taxon>
        <taxon>Fungi incertae sedis</taxon>
        <taxon>Chytridiomycota</taxon>
        <taxon>Chytridiomycota incertae sedis</taxon>
        <taxon>Chytridiomycetes</taxon>
        <taxon>Synchytriales</taxon>
        <taxon>Synchytriaceae</taxon>
        <taxon>Synchytrium</taxon>
    </lineage>
</organism>
<feature type="transmembrane region" description="Helical" evidence="7">
    <location>
        <begin position="64"/>
        <end position="83"/>
    </location>
</feature>
<feature type="domain" description="Transmembrane protein 135 N-terminal" evidence="8">
    <location>
        <begin position="455"/>
        <end position="585"/>
    </location>
</feature>
<dbReference type="AlphaFoldDB" id="A0A507BXE7"/>
<dbReference type="PANTHER" id="PTHR12459">
    <property type="entry name" value="TRANSMEMBRANE PROTEIN 135-RELATED"/>
    <property type="match status" value="1"/>
</dbReference>
<evidence type="ECO:0000256" key="4">
    <source>
        <dbReference type="ARBA" id="ARBA00022989"/>
    </source>
</evidence>
<dbReference type="GO" id="GO:0012505">
    <property type="term" value="C:endomembrane system"/>
    <property type="evidence" value="ECO:0007669"/>
    <property type="project" value="UniProtKB-SubCell"/>
</dbReference>
<dbReference type="Proteomes" id="UP000319731">
    <property type="component" value="Unassembled WGS sequence"/>
</dbReference>
<keyword evidence="10" id="KW-1185">Reference proteome</keyword>
<gene>
    <name evidence="9" type="ORF">SmJEL517_g03612</name>
</gene>
<accession>A0A507BXE7</accession>
<reference evidence="9 10" key="1">
    <citation type="journal article" date="2019" name="Sci. Rep.">
        <title>Comparative genomics of chytrid fungi reveal insights into the obligate biotrophic and pathogenic lifestyle of Synchytrium endobioticum.</title>
        <authorList>
            <person name="van de Vossenberg B.T.L.H."/>
            <person name="Warris S."/>
            <person name="Nguyen H.D.T."/>
            <person name="van Gent-Pelzer M.P.E."/>
            <person name="Joly D.L."/>
            <person name="van de Geest H.C."/>
            <person name="Bonants P.J.M."/>
            <person name="Smith D.S."/>
            <person name="Levesque C.A."/>
            <person name="van der Lee T.A.J."/>
        </authorList>
    </citation>
    <scope>NUCLEOTIDE SEQUENCE [LARGE SCALE GENOMIC DNA]</scope>
    <source>
        <strain evidence="9 10">JEL517</strain>
    </source>
</reference>
<comment type="similarity">
    <text evidence="2">Belongs to the TMEM135 family.</text>
</comment>
<evidence type="ECO:0000256" key="6">
    <source>
        <dbReference type="SAM" id="MobiDB-lite"/>
    </source>
</evidence>
<dbReference type="RefSeq" id="XP_031024442.1">
    <property type="nucleotide sequence ID" value="XM_031169540.1"/>
</dbReference>
<comment type="subcellular location">
    <subcellularLocation>
        <location evidence="1">Endomembrane system</location>
        <topology evidence="1">Multi-pass membrane protein</topology>
    </subcellularLocation>
</comment>
<dbReference type="GeneID" id="42004837"/>
<evidence type="ECO:0000256" key="3">
    <source>
        <dbReference type="ARBA" id="ARBA00022692"/>
    </source>
</evidence>
<keyword evidence="3 7" id="KW-0812">Transmembrane</keyword>
<dbReference type="PANTHER" id="PTHR12459:SF15">
    <property type="entry name" value="TRANSMEMBRANE PROTEIN 135"/>
    <property type="match status" value="1"/>
</dbReference>
<comment type="caution">
    <text evidence="9">The sequence shown here is derived from an EMBL/GenBank/DDBJ whole genome shotgun (WGS) entry which is preliminary data.</text>
</comment>
<keyword evidence="4 7" id="KW-1133">Transmembrane helix</keyword>
<dbReference type="OrthoDB" id="291792at2759"/>
<evidence type="ECO:0000259" key="8">
    <source>
        <dbReference type="Pfam" id="PF15982"/>
    </source>
</evidence>
<sequence>MSYVISDEESEKAVSELRKLGDKLRQYSSQNLKKLEETRPIERPFCRHSGTCTQNCVRSFVRSFFVLYAANYLLAVAPAIIRGQVFKRPEILYKAAGKDTRSFALWFASFISSYKGFLCLFRRLSKTDAPVISFAAGTLAGTSIFLDNNESRRVAIALYLSTRNLHFVYRWVWRTFLEARWGIKRNDDAESDGELVKLANAMADHAENAAARLSPKTTTSIASPTNTISPTRSSADGSLVPRIRPVNNSSSPKNNHSTNSTPQRSQKFQLTDDDEDDEEEWSNVSSNKQSPSSTVGSSSGRTPPRNARGDELAEKITLKTASSHKPPRKMFDLRGFLRNMNAVIVMSLSSAQILYAFTAMPHTLAKSYFNFLLVHGSIRQMSGSKAPQHMDAIASVINGSTRAVTTKWIPSCNDEGVVSSIEKFIPDGIDPGPLKLMQDLLLPTVHSHEYIICSLQHPGTPYCTESALKFFFNEYFQAMKLYAPLNIITQLVFRPTAIYKKPLTTAYYFSTSTLRSALFLACYCTLGWSSLCGLRNYFGGDKPWIYIVNGIAAGTTVLIDQKGRRLELAMYCLPRALESFFRCGVEWNWWRSIPGGEAIYFSLSTGVLMLLYQHDAESIPDTYRRIMGRFFGKN</sequence>
<keyword evidence="5 7" id="KW-0472">Membrane</keyword>
<dbReference type="EMBL" id="QEAO01000020">
    <property type="protein sequence ID" value="TPX33467.1"/>
    <property type="molecule type" value="Genomic_DNA"/>
</dbReference>
<feature type="compositionally biased region" description="Polar residues" evidence="6">
    <location>
        <begin position="246"/>
        <end position="269"/>
    </location>
</feature>
<feature type="compositionally biased region" description="Basic and acidic residues" evidence="6">
    <location>
        <begin position="307"/>
        <end position="317"/>
    </location>
</feature>
<evidence type="ECO:0000256" key="2">
    <source>
        <dbReference type="ARBA" id="ARBA00008924"/>
    </source>
</evidence>
<evidence type="ECO:0000313" key="9">
    <source>
        <dbReference type="EMBL" id="TPX33467.1"/>
    </source>
</evidence>
<evidence type="ECO:0000256" key="5">
    <source>
        <dbReference type="ARBA" id="ARBA00023136"/>
    </source>
</evidence>
<feature type="compositionally biased region" description="Low complexity" evidence="6">
    <location>
        <begin position="282"/>
        <end position="304"/>
    </location>
</feature>
<proteinExistence type="inferred from homology"/>